<dbReference type="EMBL" id="MHUF01000027">
    <property type="protein sequence ID" value="OHA71974.1"/>
    <property type="molecule type" value="Genomic_DNA"/>
</dbReference>
<evidence type="ECO:0000313" key="2">
    <source>
        <dbReference type="Proteomes" id="UP000177287"/>
    </source>
</evidence>
<sequence>MKYSARLVTALAVIAFVAVALVTAIVNVTTRGILAIGDTIAARLGGHEGGMQGFVHRTQAILLVPYKVVEPFFYTMATNAFFGLRPGHGAPAGTMTLMTSTDQGRLVQHRYQVNSATHGHRHAANGTKGTTQRCLSRKIPTGAGLRAQAA</sequence>
<organism evidence="1 2">
    <name type="scientific">Candidatus Wildermuthbacteria bacterium RIFCSPLOWO2_01_FULL_47_18</name>
    <dbReference type="NCBI Taxonomy" id="1802460"/>
    <lineage>
        <taxon>Bacteria</taxon>
        <taxon>Candidatus Wildermuthiibacteriota</taxon>
    </lineage>
</organism>
<comment type="caution">
    <text evidence="1">The sequence shown here is derived from an EMBL/GenBank/DDBJ whole genome shotgun (WGS) entry which is preliminary data.</text>
</comment>
<reference evidence="1 2" key="1">
    <citation type="journal article" date="2016" name="Nat. Commun.">
        <title>Thousands of microbial genomes shed light on interconnected biogeochemical processes in an aquifer system.</title>
        <authorList>
            <person name="Anantharaman K."/>
            <person name="Brown C.T."/>
            <person name="Hug L.A."/>
            <person name="Sharon I."/>
            <person name="Castelle C.J."/>
            <person name="Probst A.J."/>
            <person name="Thomas B.C."/>
            <person name="Singh A."/>
            <person name="Wilkins M.J."/>
            <person name="Karaoz U."/>
            <person name="Brodie E.L."/>
            <person name="Williams K.H."/>
            <person name="Hubbard S.S."/>
            <person name="Banfield J.F."/>
        </authorList>
    </citation>
    <scope>NUCLEOTIDE SEQUENCE [LARGE SCALE GENOMIC DNA]</scope>
</reference>
<name>A0A1G2RGJ3_9BACT</name>
<dbReference type="Proteomes" id="UP000177287">
    <property type="component" value="Unassembled WGS sequence"/>
</dbReference>
<gene>
    <name evidence="1" type="ORF">A3A27_02970</name>
</gene>
<protein>
    <submittedName>
        <fullName evidence="1">Uncharacterized protein</fullName>
    </submittedName>
</protein>
<proteinExistence type="predicted"/>
<evidence type="ECO:0000313" key="1">
    <source>
        <dbReference type="EMBL" id="OHA71974.1"/>
    </source>
</evidence>
<dbReference type="AlphaFoldDB" id="A0A1G2RGJ3"/>
<accession>A0A1G2RGJ3</accession>